<dbReference type="Proteomes" id="UP001304300">
    <property type="component" value="Chromosome"/>
</dbReference>
<dbReference type="RefSeq" id="WP_317835847.1">
    <property type="nucleotide sequence ID" value="NZ_CP136920.1"/>
</dbReference>
<reference evidence="2 3" key="1">
    <citation type="submission" date="2023-10" db="EMBL/GenBank/DDBJ databases">
        <title>Rubellicoccus peritrichatus gen. nov., sp. nov., isolated from an algae of coral reef tank.</title>
        <authorList>
            <person name="Luo J."/>
        </authorList>
    </citation>
    <scope>NUCLEOTIDE SEQUENCE [LARGE SCALE GENOMIC DNA]</scope>
    <source>
        <strain evidence="2 3">CR14</strain>
    </source>
</reference>
<evidence type="ECO:0000256" key="1">
    <source>
        <dbReference type="SAM" id="Phobius"/>
    </source>
</evidence>
<feature type="transmembrane region" description="Helical" evidence="1">
    <location>
        <begin position="7"/>
        <end position="32"/>
    </location>
</feature>
<keyword evidence="1" id="KW-0472">Membrane</keyword>
<organism evidence="2 3">
    <name type="scientific">Rubellicoccus peritrichatus</name>
    <dbReference type="NCBI Taxonomy" id="3080537"/>
    <lineage>
        <taxon>Bacteria</taxon>
        <taxon>Pseudomonadati</taxon>
        <taxon>Verrucomicrobiota</taxon>
        <taxon>Opitutia</taxon>
        <taxon>Puniceicoccales</taxon>
        <taxon>Cerasicoccaceae</taxon>
        <taxon>Rubellicoccus</taxon>
    </lineage>
</organism>
<evidence type="ECO:0000313" key="2">
    <source>
        <dbReference type="EMBL" id="WOO43299.1"/>
    </source>
</evidence>
<dbReference type="EMBL" id="CP136920">
    <property type="protein sequence ID" value="WOO43299.1"/>
    <property type="molecule type" value="Genomic_DNA"/>
</dbReference>
<gene>
    <name evidence="2" type="ORF">RZN69_09370</name>
</gene>
<name>A0AAQ3LEW0_9BACT</name>
<sequence>MSNPRGFALVIAIALMAFILLVVVSMSVLVTLETGVATQKKAEIEARQNALFGVQVALGELQRTAGPDSRVMARAEIFDADPATDVMEGVANPHWLAVFKTVEPGSETQSLENLRAWSLDQGQAGRVDWLVSSRNSLNDGILNPVSTNAVSLNDGDNDLVVSLAQYENASGGTDIVEAGKVDVQRDGSIVGRYSWWVADENAKFRLNVSKPDEVLGQPFVPERGLMAPHRANGTILSELSNFDVESSSQQFALGQAELIGDLSLVDEAWEDWGRDHGDDVSLVSSSIPVDVTQGKLKEDLSVYLGGSNSGLSDDDFIVRDNDDSDYNGRLSESVFDFDYADAEIPRFGLLKNWYQTGTAISGLAGGSAGSPRSHEVSQYGLHPVIMRTALYFTPSFWTDAAGKVHSAFLVYPKFVLWNPHNVPLAPAKYAIQVRAFTSLNTQINVGGENFVAYNNTKGFGYKNVNNSGLGHFNMANPPHPQALARDPIDDYPYFTFVIDNDGFAPGETLLYTASLKHPNSEYVNHDITDLENSVVNLANYNELENENTAELGFFTLKLTNTNSEFVPVPNAANPSPVTSTSDIIETTLFFRDVTVASPDGQAEPSLSTKLYLLTDSVAELIQFIDLRGDTLANTVIDWEKNDEEGWSAMPSNNPFNRAGEFASIESLMNDPFLATHHRGHGYFLAPMGSTHGGNRPRLFNRFNPLALNYSQIDPLFTTSGQTGQGRAYSDAIPTENWFNGSPFPTEIPADSHYAGTTLDGYDTPGGFGLTENNTFLDASTVYPIYDFPRGETDLLSLGYLTNVSFGQYHWQPAFPFGNSEVPTHVGRASVNQTHGNTNYYDLSYLLNESLWDRFYLSTIPQDTSVALSTETILPNTRNRLVADEDGVLPPDNELRDSVTAFQQSAANVIIEGGFNVNSTSVEAWKLLLASTLGESVTAANSVDSNALNEAPISARAYPILPESGGDISVPEVWSALRSLDQNEIDILANAIVAEVKRRGPFLSLADFVNRRLVANSDGNVDQDWLGLKGTLQAAIDRVTLEEGIINDAFHSDNAALSTAQAPPNPLYPEHETGVPTGLNGSRMFGVPGYLTQGDVLSVLAPLLTVRGDTFLVRAYGESLSPLNGEPLAKAWCEAVVKRRAEPVVAGDSIVQPTGEFGRQFEIVSIRWVNEEDFNL</sequence>
<keyword evidence="1" id="KW-1133">Transmembrane helix</keyword>
<proteinExistence type="predicted"/>
<dbReference type="AlphaFoldDB" id="A0AAQ3LEW0"/>
<dbReference type="KEGG" id="puo:RZN69_09370"/>
<protein>
    <submittedName>
        <fullName evidence="2">Uncharacterized protein</fullName>
    </submittedName>
</protein>
<keyword evidence="1" id="KW-0812">Transmembrane</keyword>
<keyword evidence="3" id="KW-1185">Reference proteome</keyword>
<evidence type="ECO:0000313" key="3">
    <source>
        <dbReference type="Proteomes" id="UP001304300"/>
    </source>
</evidence>
<accession>A0AAQ3LEW0</accession>